<organism evidence="1 2">
    <name type="scientific">Mycena sanguinolenta</name>
    <dbReference type="NCBI Taxonomy" id="230812"/>
    <lineage>
        <taxon>Eukaryota</taxon>
        <taxon>Fungi</taxon>
        <taxon>Dikarya</taxon>
        <taxon>Basidiomycota</taxon>
        <taxon>Agaricomycotina</taxon>
        <taxon>Agaricomycetes</taxon>
        <taxon>Agaricomycetidae</taxon>
        <taxon>Agaricales</taxon>
        <taxon>Marasmiineae</taxon>
        <taxon>Mycenaceae</taxon>
        <taxon>Mycena</taxon>
    </lineage>
</organism>
<protein>
    <submittedName>
        <fullName evidence="1">F-box domain-containing protein</fullName>
    </submittedName>
</protein>
<dbReference type="OrthoDB" id="3033390at2759"/>
<proteinExistence type="predicted"/>
<reference evidence="1" key="1">
    <citation type="submission" date="2020-05" db="EMBL/GenBank/DDBJ databases">
        <title>Mycena genomes resolve the evolution of fungal bioluminescence.</title>
        <authorList>
            <person name="Tsai I.J."/>
        </authorList>
    </citation>
    <scope>NUCLEOTIDE SEQUENCE</scope>
    <source>
        <strain evidence="1">160909Yilan</strain>
    </source>
</reference>
<dbReference type="AlphaFoldDB" id="A0A8H6YZE1"/>
<evidence type="ECO:0000313" key="2">
    <source>
        <dbReference type="Proteomes" id="UP000623467"/>
    </source>
</evidence>
<accession>A0A8H6YZE1</accession>
<keyword evidence="2" id="KW-1185">Reference proteome</keyword>
<evidence type="ECO:0000313" key="1">
    <source>
        <dbReference type="EMBL" id="KAF7369858.1"/>
    </source>
</evidence>
<comment type="caution">
    <text evidence="1">The sequence shown here is derived from an EMBL/GenBank/DDBJ whole genome shotgun (WGS) entry which is preliminary data.</text>
</comment>
<dbReference type="Proteomes" id="UP000623467">
    <property type="component" value="Unassembled WGS sequence"/>
</dbReference>
<sequence length="464" mass="52149">MKFIDVHEDIILEVTRFLDLHDSFNFLVTCSTFASLLSFKDFWLKTLDRLQTVLMLPLPCPVGVNIDEMTTDALRKMAIHAYSLRKSWSSECAIPVSIQRISLDDEYKQICVIPGTNIVVTSDYKRLSCWHTQSGACLDVIQLDEDNTKTFIIGKTPPFHLCGQSFISLSCYNRNYSLIVVTLDYRNPDDITLRKTYSNSRWPRCEFIGVPDVALNDTMIGMVFTHSAENLSILMYCKFSDNIVREVPLRIRLGSDPVCLLKNGDFYLYGQDKSEEPSTVIRVCTDDCSHSPNGVERITLDIPSLPPVYSTLHVVSDLQLRSTLNGVILVERKMSRTSLSVPGPAQICAHVHFSAISDNASQTAFVSYEHPLNIAHSVVGDSGRFVAIIDMELPRHGPNKKNNLGLVHYISQPTPHARFHKLDTGDLKVNFYNIVVALDETLGVVYVQHLGMGTHSTLHVFSYA</sequence>
<dbReference type="EMBL" id="JACAZH010000004">
    <property type="protein sequence ID" value="KAF7369858.1"/>
    <property type="molecule type" value="Genomic_DNA"/>
</dbReference>
<name>A0A8H6YZE1_9AGAR</name>
<gene>
    <name evidence="1" type="ORF">MSAN_00614800</name>
</gene>